<dbReference type="PROSITE" id="PS50928">
    <property type="entry name" value="ABC_TM1"/>
    <property type="match status" value="1"/>
</dbReference>
<organism evidence="9 10">
    <name type="scientific">Flavimaribacter sediminis</name>
    <dbReference type="NCBI Taxonomy" id="2865987"/>
    <lineage>
        <taxon>Bacteria</taxon>
        <taxon>Pseudomonadati</taxon>
        <taxon>Pseudomonadota</taxon>
        <taxon>Alphaproteobacteria</taxon>
        <taxon>Hyphomicrobiales</taxon>
        <taxon>Rhizobiaceae</taxon>
        <taxon>Flavimaribacter</taxon>
    </lineage>
</organism>
<keyword evidence="3" id="KW-1003">Cell membrane</keyword>
<feature type="transmembrane region" description="Helical" evidence="7">
    <location>
        <begin position="21"/>
        <end position="48"/>
    </location>
</feature>
<evidence type="ECO:0000256" key="4">
    <source>
        <dbReference type="ARBA" id="ARBA00022692"/>
    </source>
</evidence>
<dbReference type="Pfam" id="PF00528">
    <property type="entry name" value="BPD_transp_1"/>
    <property type="match status" value="1"/>
</dbReference>
<dbReference type="RefSeq" id="WP_220228291.1">
    <property type="nucleotide sequence ID" value="NZ_JAICBX010000002.1"/>
</dbReference>
<comment type="subcellular location">
    <subcellularLocation>
        <location evidence="1 7">Cell membrane</location>
        <topology evidence="1 7">Multi-pass membrane protein</topology>
    </subcellularLocation>
</comment>
<evidence type="ECO:0000256" key="5">
    <source>
        <dbReference type="ARBA" id="ARBA00022989"/>
    </source>
</evidence>
<protein>
    <submittedName>
        <fullName evidence="9">ABC transporter permease</fullName>
    </submittedName>
</protein>
<dbReference type="InterPro" id="IPR035906">
    <property type="entry name" value="MetI-like_sf"/>
</dbReference>
<dbReference type="EMBL" id="JAICBX010000002">
    <property type="protein sequence ID" value="MBW8637602.1"/>
    <property type="molecule type" value="Genomic_DNA"/>
</dbReference>
<keyword evidence="4 7" id="KW-0812">Transmembrane</keyword>
<dbReference type="GO" id="GO:0005886">
    <property type="term" value="C:plasma membrane"/>
    <property type="evidence" value="ECO:0007669"/>
    <property type="project" value="UniProtKB-SubCell"/>
</dbReference>
<evidence type="ECO:0000313" key="9">
    <source>
        <dbReference type="EMBL" id="MBW8637602.1"/>
    </source>
</evidence>
<reference evidence="9" key="1">
    <citation type="submission" date="2021-08" db="EMBL/GenBank/DDBJ databases">
        <title>Hoeflea bacterium WL0058 sp. nov., isolated from the sediment.</title>
        <authorList>
            <person name="Wang L."/>
            <person name="Zhang D."/>
        </authorList>
    </citation>
    <scope>NUCLEOTIDE SEQUENCE</scope>
    <source>
        <strain evidence="9">WL0058</strain>
    </source>
</reference>
<keyword evidence="2 7" id="KW-0813">Transport</keyword>
<dbReference type="CDD" id="cd06261">
    <property type="entry name" value="TM_PBP2"/>
    <property type="match status" value="1"/>
</dbReference>
<dbReference type="PANTHER" id="PTHR30151">
    <property type="entry name" value="ALKANE SULFONATE ABC TRANSPORTER-RELATED, MEMBRANE SUBUNIT"/>
    <property type="match status" value="1"/>
</dbReference>
<accession>A0AAE2ZN24</accession>
<proteinExistence type="inferred from homology"/>
<dbReference type="InterPro" id="IPR000515">
    <property type="entry name" value="MetI-like"/>
</dbReference>
<keyword evidence="5 7" id="KW-1133">Transmembrane helix</keyword>
<dbReference type="GO" id="GO:0055085">
    <property type="term" value="P:transmembrane transport"/>
    <property type="evidence" value="ECO:0007669"/>
    <property type="project" value="InterPro"/>
</dbReference>
<feature type="transmembrane region" description="Helical" evidence="7">
    <location>
        <begin position="187"/>
        <end position="212"/>
    </location>
</feature>
<sequence length="274" mass="29798">MTQDVRQPGRKSRKIGYSHETGLSVLLFAVLIIAWEAIVRGFGIPSLIIPTPSAVAASLVKNLGTQSFYYHIGVTLWEILAGFVVGALIGLVIGVTIGQWKLLEKIVYPYVVALQTVPKVAIAPMIIIWFGYGLMSKVVITALIVFFPVVVNCIAGMNAASRQQIEMLQSFTATRWQIFRMVKLQTALPYIFAGLDIGVVLAVIGAIVGEFIGSQAGLGNLLLQKNFSMDTAGSFAIIFVLSAIGIILHRIIHVLRNITIFWAEREGVLANEAT</sequence>
<keyword evidence="10" id="KW-1185">Reference proteome</keyword>
<dbReference type="AlphaFoldDB" id="A0AAE2ZN24"/>
<feature type="domain" description="ABC transmembrane type-1" evidence="8">
    <location>
        <begin position="72"/>
        <end position="256"/>
    </location>
</feature>
<gene>
    <name evidence="9" type="ORF">K1W69_10435</name>
</gene>
<keyword evidence="6 7" id="KW-0472">Membrane</keyword>
<evidence type="ECO:0000259" key="8">
    <source>
        <dbReference type="PROSITE" id="PS50928"/>
    </source>
</evidence>
<dbReference type="SUPFAM" id="SSF161098">
    <property type="entry name" value="MetI-like"/>
    <property type="match status" value="1"/>
</dbReference>
<feature type="transmembrane region" description="Helical" evidence="7">
    <location>
        <begin position="68"/>
        <end position="95"/>
    </location>
</feature>
<dbReference type="Gene3D" id="1.10.3720.10">
    <property type="entry name" value="MetI-like"/>
    <property type="match status" value="1"/>
</dbReference>
<dbReference type="PANTHER" id="PTHR30151:SF20">
    <property type="entry name" value="ABC TRANSPORTER PERMEASE PROTEIN HI_0355-RELATED"/>
    <property type="match status" value="1"/>
</dbReference>
<dbReference type="Proteomes" id="UP001196509">
    <property type="component" value="Unassembled WGS sequence"/>
</dbReference>
<comment type="caution">
    <text evidence="9">The sequence shown here is derived from an EMBL/GenBank/DDBJ whole genome shotgun (WGS) entry which is preliminary data.</text>
</comment>
<feature type="transmembrane region" description="Helical" evidence="7">
    <location>
        <begin position="232"/>
        <end position="252"/>
    </location>
</feature>
<evidence type="ECO:0000256" key="3">
    <source>
        <dbReference type="ARBA" id="ARBA00022475"/>
    </source>
</evidence>
<feature type="transmembrane region" description="Helical" evidence="7">
    <location>
        <begin position="138"/>
        <end position="160"/>
    </location>
</feature>
<evidence type="ECO:0000256" key="6">
    <source>
        <dbReference type="ARBA" id="ARBA00023136"/>
    </source>
</evidence>
<evidence type="ECO:0000256" key="7">
    <source>
        <dbReference type="RuleBase" id="RU363032"/>
    </source>
</evidence>
<comment type="similarity">
    <text evidence="7">Belongs to the binding-protein-dependent transport system permease family.</text>
</comment>
<evidence type="ECO:0000313" key="10">
    <source>
        <dbReference type="Proteomes" id="UP001196509"/>
    </source>
</evidence>
<name>A0AAE2ZN24_9HYPH</name>
<feature type="transmembrane region" description="Helical" evidence="7">
    <location>
        <begin position="107"/>
        <end position="132"/>
    </location>
</feature>
<evidence type="ECO:0000256" key="1">
    <source>
        <dbReference type="ARBA" id="ARBA00004651"/>
    </source>
</evidence>
<evidence type="ECO:0000256" key="2">
    <source>
        <dbReference type="ARBA" id="ARBA00022448"/>
    </source>
</evidence>